<dbReference type="EMBL" id="ADTV01000044">
    <property type="protein sequence ID" value="EFG83748.1"/>
    <property type="molecule type" value="Genomic_DNA"/>
</dbReference>
<evidence type="ECO:0000256" key="1">
    <source>
        <dbReference type="SAM" id="MobiDB-lite"/>
    </source>
</evidence>
<feature type="region of interest" description="Disordered" evidence="1">
    <location>
        <begin position="1"/>
        <end position="37"/>
    </location>
</feature>
<name>D5QGR6_NOVHA</name>
<dbReference type="Proteomes" id="UP000006468">
    <property type="component" value="Chromosome"/>
</dbReference>
<accession>D5QGR6</accession>
<protein>
    <submittedName>
        <fullName evidence="2">Uncharacterized protein</fullName>
    </submittedName>
</protein>
<gene>
    <name evidence="2" type="ORF">GXY_11693</name>
</gene>
<reference evidence="2 3" key="1">
    <citation type="journal article" date="2010" name="J. Bacteriol.">
        <title>Genome sequence of a cellulose-producing bacterium, Gluconacetobacter hansenii ATCC 23769.</title>
        <authorList>
            <person name="Iyer P.R."/>
            <person name="Geib S.M."/>
            <person name="Catchmark J."/>
            <person name="Kao T.H."/>
            <person name="Tien M."/>
        </authorList>
    </citation>
    <scope>NUCLEOTIDE SEQUENCE [LARGE SCALE GENOMIC DNA]</scope>
    <source>
        <strain evidence="2 3">ATCC 23769</strain>
    </source>
</reference>
<organism evidence="2 3">
    <name type="scientific">Novacetimonas hansenii ATCC 23769</name>
    <dbReference type="NCBI Taxonomy" id="714995"/>
    <lineage>
        <taxon>Bacteria</taxon>
        <taxon>Pseudomonadati</taxon>
        <taxon>Pseudomonadota</taxon>
        <taxon>Alphaproteobacteria</taxon>
        <taxon>Acetobacterales</taxon>
        <taxon>Acetobacteraceae</taxon>
        <taxon>Novacetimonas</taxon>
    </lineage>
</organism>
<evidence type="ECO:0000313" key="3">
    <source>
        <dbReference type="Proteomes" id="UP000006468"/>
    </source>
</evidence>
<dbReference type="HOGENOM" id="CLU_3344803_0_0_5"/>
<proteinExistence type="predicted"/>
<comment type="caution">
    <text evidence="2">The sequence shown here is derived from an EMBL/GenBank/DDBJ whole genome shotgun (WGS) entry which is preliminary data.</text>
</comment>
<evidence type="ECO:0000313" key="2">
    <source>
        <dbReference type="EMBL" id="EFG83748.1"/>
    </source>
</evidence>
<dbReference type="AlphaFoldDB" id="D5QGR6"/>
<sequence length="37" mass="4039">MARPRAAEITGPHARIHTSLNLRESQRRPAKAGPSTC</sequence>